<evidence type="ECO:0000313" key="2">
    <source>
        <dbReference type="Proteomes" id="UP000002785"/>
    </source>
</evidence>
<gene>
    <name evidence="1" type="ORF">SSEG_11055</name>
</gene>
<name>D6XAK9_STRX2</name>
<dbReference type="HOGENOM" id="CLU_069776_1_1_11"/>
<dbReference type="AlphaFoldDB" id="D6XAK9"/>
<organism evidence="1 2">
    <name type="scientific">Streptomyces sviceus (strain ATCC 29083 / DSM 924 / JCM 4929 / NBRC 13980 / NCIMB 11184 / NRRL 5439 / UC 5370)</name>
    <dbReference type="NCBI Taxonomy" id="463191"/>
    <lineage>
        <taxon>Bacteria</taxon>
        <taxon>Bacillati</taxon>
        <taxon>Actinomycetota</taxon>
        <taxon>Actinomycetes</taxon>
        <taxon>Kitasatosporales</taxon>
        <taxon>Streptomycetaceae</taxon>
        <taxon>Streptomyces</taxon>
    </lineage>
</organism>
<evidence type="ECO:0000313" key="1">
    <source>
        <dbReference type="EMBL" id="EFH28809.1"/>
    </source>
</evidence>
<accession>D6XAK9</accession>
<dbReference type="EMBL" id="CM000951">
    <property type="protein sequence ID" value="EFH28809.1"/>
    <property type="molecule type" value="Genomic_DNA"/>
</dbReference>
<dbReference type="InterPro" id="IPR022183">
    <property type="entry name" value="DUF3710"/>
</dbReference>
<sequence length="257" mass="27538">MRAEDGRSDFGRPVRGLDEEEAGLMVRTLLGDATAAPETSRRELITLDRLLGLLVSVIAEESLSEAEVDDLLEAAEESCLAVGPWDVSDDRRPQSGELVDLGGLLVPTEPGLKIELMSSRRDGSVAGVTVIRGRTAIQLQAFRALGDTSWATVREDLARTIRGRGGSAEERVGPAGAELQAVVRIQGPPGKDRQTTRVLGHDGPGWILRGFVTGVGAEPDSTEKWPYTMFQGTVVRPPSAPSAIDPLIRLRQPESGL</sequence>
<dbReference type="Proteomes" id="UP000002785">
    <property type="component" value="Chromosome"/>
</dbReference>
<keyword evidence="2" id="KW-1185">Reference proteome</keyword>
<reference evidence="1" key="1">
    <citation type="submission" date="2009-10" db="EMBL/GenBank/DDBJ databases">
        <title>The genome sequence of Streptomyces sviceus strain ATCC 29083.</title>
        <authorList>
            <consortium name="The Broad Institute Genome Sequencing Platform"/>
            <consortium name="Broad Institute Microbial Sequencing Center"/>
            <person name="Fischbach M."/>
            <person name="Godfrey P."/>
            <person name="Ward D."/>
            <person name="Young S."/>
            <person name="Zeng Q."/>
            <person name="Koehrsen M."/>
            <person name="Alvarado L."/>
            <person name="Berlin A.M."/>
            <person name="Bochicchio J."/>
            <person name="Borenstein D."/>
            <person name="Chapman S.B."/>
            <person name="Chen Z."/>
            <person name="Engels R."/>
            <person name="Freedman E."/>
            <person name="Gellesch M."/>
            <person name="Goldberg J."/>
            <person name="Griggs A."/>
            <person name="Gujja S."/>
            <person name="Heilman E.R."/>
            <person name="Heiman D.I."/>
            <person name="Hepburn T.A."/>
            <person name="Howarth C."/>
            <person name="Jen D."/>
            <person name="Larson L."/>
            <person name="Lewis B."/>
            <person name="Mehta T."/>
            <person name="Park D."/>
            <person name="Pearson M."/>
            <person name="Richards J."/>
            <person name="Roberts A."/>
            <person name="Saif S."/>
            <person name="Shea T.D."/>
            <person name="Shenoy N."/>
            <person name="Sisk P."/>
            <person name="Stolte C."/>
            <person name="Sykes S.N."/>
            <person name="Thomson T."/>
            <person name="Walk T."/>
            <person name="White J."/>
            <person name="Yandava C."/>
            <person name="Straight P."/>
            <person name="Clardy J."/>
            <person name="Hung D."/>
            <person name="Kolter R."/>
            <person name="Mekalanos J."/>
            <person name="Walker S."/>
            <person name="Walsh C.T."/>
            <person name="Wieland-Brown L.C."/>
            <person name="Haas B."/>
            <person name="Nusbaum C."/>
            <person name="Birren B."/>
        </authorList>
    </citation>
    <scope>NUCLEOTIDE SEQUENCE [LARGE SCALE GENOMIC DNA]</scope>
    <source>
        <strain evidence="1">ATCC 29083</strain>
    </source>
</reference>
<evidence type="ECO:0008006" key="3">
    <source>
        <dbReference type="Google" id="ProtNLM"/>
    </source>
</evidence>
<dbReference type="Pfam" id="PF12502">
    <property type="entry name" value="DUF3710"/>
    <property type="match status" value="1"/>
</dbReference>
<proteinExistence type="predicted"/>
<protein>
    <recommendedName>
        <fullName evidence="3">DUF3710 domain-containing protein</fullName>
    </recommendedName>
</protein>